<keyword evidence="2" id="KW-1185">Reference proteome</keyword>
<comment type="caution">
    <text evidence="1">The sequence shown here is derived from an EMBL/GenBank/DDBJ whole genome shotgun (WGS) entry which is preliminary data.</text>
</comment>
<dbReference type="RefSeq" id="WP_283738910.1">
    <property type="nucleotide sequence ID" value="NZ_JASJEV010000001.1"/>
</dbReference>
<reference evidence="1 2" key="1">
    <citation type="submission" date="2023-05" db="EMBL/GenBank/DDBJ databases">
        <title>Chelatococcus sp. nov., a moderately thermophilic bacterium isolated from hot spring microbial mat.</title>
        <authorList>
            <person name="Hu C.-J."/>
            <person name="Li W.-J."/>
        </authorList>
    </citation>
    <scope>NUCLEOTIDE SEQUENCE [LARGE SCALE GENOMIC DNA]</scope>
    <source>
        <strain evidence="1 2">SYSU G07232</strain>
    </source>
</reference>
<name>A0ABT7AC33_9HYPH</name>
<proteinExistence type="predicted"/>
<sequence length="84" mass="8938">MTLRDAATLADALASGDESAWTIASFEDRMLVLQALRALAKRPCRAEILGAIQDADEDIAFPAARAAADAIFALLTGRNEETAF</sequence>
<evidence type="ECO:0008006" key="3">
    <source>
        <dbReference type="Google" id="ProtNLM"/>
    </source>
</evidence>
<protein>
    <recommendedName>
        <fullName evidence="3">HEAT repeat domain-containing protein</fullName>
    </recommendedName>
</protein>
<evidence type="ECO:0000313" key="1">
    <source>
        <dbReference type="EMBL" id="MDJ1156919.1"/>
    </source>
</evidence>
<dbReference type="Proteomes" id="UP001321492">
    <property type="component" value="Unassembled WGS sequence"/>
</dbReference>
<evidence type="ECO:0000313" key="2">
    <source>
        <dbReference type="Proteomes" id="UP001321492"/>
    </source>
</evidence>
<dbReference type="EMBL" id="JASJEV010000001">
    <property type="protein sequence ID" value="MDJ1156919.1"/>
    <property type="molecule type" value="Genomic_DNA"/>
</dbReference>
<accession>A0ABT7AC33</accession>
<gene>
    <name evidence="1" type="ORF">QNA08_01505</name>
</gene>
<organism evidence="1 2">
    <name type="scientific">Chelatococcus albus</name>
    <dbReference type="NCBI Taxonomy" id="3047466"/>
    <lineage>
        <taxon>Bacteria</taxon>
        <taxon>Pseudomonadati</taxon>
        <taxon>Pseudomonadota</taxon>
        <taxon>Alphaproteobacteria</taxon>
        <taxon>Hyphomicrobiales</taxon>
        <taxon>Chelatococcaceae</taxon>
        <taxon>Chelatococcus</taxon>
    </lineage>
</organism>